<feature type="domain" description="Peptidase M1 membrane alanine aminopeptidase" evidence="2">
    <location>
        <begin position="840"/>
        <end position="1050"/>
    </location>
</feature>
<keyword evidence="1" id="KW-0472">Membrane</keyword>
<protein>
    <submittedName>
        <fullName evidence="3">ABC-2 family transporter protein</fullName>
    </submittedName>
</protein>
<keyword evidence="1" id="KW-1133">Transmembrane helix</keyword>
<dbReference type="SUPFAM" id="SSF55486">
    <property type="entry name" value="Metalloproteases ('zincins'), catalytic domain"/>
    <property type="match status" value="1"/>
</dbReference>
<organism evidence="3 4">
    <name type="scientific">Arenibacter nanhaiticus</name>
    <dbReference type="NCBI Taxonomy" id="558155"/>
    <lineage>
        <taxon>Bacteria</taxon>
        <taxon>Pseudomonadati</taxon>
        <taxon>Bacteroidota</taxon>
        <taxon>Flavobacteriia</taxon>
        <taxon>Flavobacteriales</taxon>
        <taxon>Flavobacteriaceae</taxon>
        <taxon>Arenibacter</taxon>
    </lineage>
</organism>
<feature type="transmembrane region" description="Helical" evidence="1">
    <location>
        <begin position="413"/>
        <end position="438"/>
    </location>
</feature>
<evidence type="ECO:0000256" key="1">
    <source>
        <dbReference type="SAM" id="Phobius"/>
    </source>
</evidence>
<feature type="transmembrane region" description="Helical" evidence="1">
    <location>
        <begin position="20"/>
        <end position="38"/>
    </location>
</feature>
<feature type="transmembrane region" description="Helical" evidence="1">
    <location>
        <begin position="141"/>
        <end position="164"/>
    </location>
</feature>
<dbReference type="GO" id="GO:0008270">
    <property type="term" value="F:zinc ion binding"/>
    <property type="evidence" value="ECO:0007669"/>
    <property type="project" value="InterPro"/>
</dbReference>
<dbReference type="AlphaFoldDB" id="A0A1M6F0A7"/>
<proteinExistence type="predicted"/>
<gene>
    <name evidence="3" type="ORF">SAMN04487911_107122</name>
</gene>
<dbReference type="RefSeq" id="WP_072763969.1">
    <property type="nucleotide sequence ID" value="NZ_FQYX01000007.1"/>
</dbReference>
<feature type="transmembrane region" description="Helical" evidence="1">
    <location>
        <begin position="50"/>
        <end position="76"/>
    </location>
</feature>
<dbReference type="Proteomes" id="UP000184231">
    <property type="component" value="Unassembled WGS sequence"/>
</dbReference>
<feature type="transmembrane region" description="Helical" evidence="1">
    <location>
        <begin position="524"/>
        <end position="543"/>
    </location>
</feature>
<keyword evidence="1" id="KW-0812">Transmembrane</keyword>
<sequence length="1052" mass="120446">MKTVLLNDIHTSLKQTTTTFSLLVYLVLGFFTGYKFNINVGDGITANAPYSIGFMTGLLSLIIILIATLLAFSTLFKEEDTDFGLIIFTTPIEKSQFALARFLSFYFLTVVSFFVLILGYILGLYVQYYAEMHSNFDLWHFVYPFIVFGMINSLVICSILFFSAKKFQNKLFVTIVGVMLYIMYMIVLIFSNAPFMAQSLPQSLLAQKISALTDIFGLSAYFYEAKDLDVFQRNNSIVSFANFLLLNRLLVILLSLIMVIWGIRSFSFLPVFKQKSKKDKTLLEAKILDTPFTTASTLFNSKTKQKALFSFVKIDLIYLFKSIPLITVSILLLFYVGVEMYGDIDMGIRLPQQYASSGLLAQTINGTFYFIGALVVIYFSNDVFWRSHATKFAIIQDTTYYARERLLGHSISMLVLILFLTGLMLLEAIIFQLIYKYLYFDWKAYIGVFVFNTLPLILLSFTLLFCNSKSRNKQVALGLSILLFLIFVAPISKYIISNPLFRFLSGYGGTYSDYIAYGSYLKMFLWRLIFGFSLIGLLILISHLIKTTGKRNNKIAPIIICGSIALVSSYHFLEGYLPKDKESAILEKVTYEKNYRKYQGHPQPTIKTVKTQIDLFPKEQAYVIKGKYWLVNTHNQAIDSFLLTIPKEFEIKSLVFFNKNEVLKLDRSISELNLGQSLQPQDSAKLEFELAYKWHPVNGHNSLNTIVENGSFMRISRYFPQFGYDASNEISDKNIRKKYALGEETKIKSLGAPKTDTDDFIRLDMQISTVKNQIVVGTGELKKQWQDVNRNYYQYQAIAIPFRFAVSSASYKVQKVQHNGISIEVLYHPLHANNVNQLIENTKLSLDYCTENFGPYPYSSVKFAEISSFTQGFNGTAYPGVIFMTENMTFNAKIEGSQNEDVINELAGHEVAHFWWGTNQIDPDYREGYAMLTESLAMYTEMMIYKKKYSKDKMLERVAIHQQIYDAAKGFNEDHSLLKATKNNAFVSYSKGAIVFVELSELIGEERLNFALKSFLIKHKYPNAKPTSTDLLKEILKVSDTKFEQKIKTMFE</sequence>
<evidence type="ECO:0000313" key="3">
    <source>
        <dbReference type="EMBL" id="SHI91076.1"/>
    </source>
</evidence>
<dbReference type="GO" id="GO:0008237">
    <property type="term" value="F:metallopeptidase activity"/>
    <property type="evidence" value="ECO:0007669"/>
    <property type="project" value="InterPro"/>
</dbReference>
<feature type="transmembrane region" description="Helical" evidence="1">
    <location>
        <begin position="477"/>
        <end position="496"/>
    </location>
</feature>
<dbReference type="Pfam" id="PF01433">
    <property type="entry name" value="Peptidase_M1"/>
    <property type="match status" value="1"/>
</dbReference>
<dbReference type="Gene3D" id="1.10.390.10">
    <property type="entry name" value="Neutral Protease Domain 2"/>
    <property type="match status" value="1"/>
</dbReference>
<feature type="transmembrane region" description="Helical" evidence="1">
    <location>
        <begin position="444"/>
        <end position="465"/>
    </location>
</feature>
<dbReference type="InterPro" id="IPR027268">
    <property type="entry name" value="Peptidase_M4/M1_CTD_sf"/>
</dbReference>
<dbReference type="InterPro" id="IPR014782">
    <property type="entry name" value="Peptidase_M1_dom"/>
</dbReference>
<name>A0A1M6F0A7_9FLAO</name>
<feature type="transmembrane region" description="Helical" evidence="1">
    <location>
        <begin position="316"/>
        <end position="338"/>
    </location>
</feature>
<feature type="transmembrane region" description="Helical" evidence="1">
    <location>
        <begin position="358"/>
        <end position="379"/>
    </location>
</feature>
<accession>A0A1M6F0A7</accession>
<evidence type="ECO:0000313" key="4">
    <source>
        <dbReference type="Proteomes" id="UP000184231"/>
    </source>
</evidence>
<dbReference type="OrthoDB" id="100605at2"/>
<dbReference type="EMBL" id="FQYX01000007">
    <property type="protein sequence ID" value="SHI91076.1"/>
    <property type="molecule type" value="Genomic_DNA"/>
</dbReference>
<evidence type="ECO:0000259" key="2">
    <source>
        <dbReference type="Pfam" id="PF01433"/>
    </source>
</evidence>
<feature type="transmembrane region" description="Helical" evidence="1">
    <location>
        <begin position="249"/>
        <end position="272"/>
    </location>
</feature>
<keyword evidence="4" id="KW-1185">Reference proteome</keyword>
<dbReference type="STRING" id="558155.SAMN04487911_107122"/>
<reference evidence="3 4" key="1">
    <citation type="submission" date="2016-11" db="EMBL/GenBank/DDBJ databases">
        <authorList>
            <person name="Jaros S."/>
            <person name="Januszkiewicz K."/>
            <person name="Wedrychowicz H."/>
        </authorList>
    </citation>
    <scope>NUCLEOTIDE SEQUENCE [LARGE SCALE GENOMIC DNA]</scope>
    <source>
        <strain evidence="3 4">CGMCC 1.8863</strain>
    </source>
</reference>
<feature type="transmembrane region" description="Helical" evidence="1">
    <location>
        <begin position="555"/>
        <end position="573"/>
    </location>
</feature>
<feature type="transmembrane region" description="Helical" evidence="1">
    <location>
        <begin position="171"/>
        <end position="191"/>
    </location>
</feature>
<feature type="transmembrane region" description="Helical" evidence="1">
    <location>
        <begin position="97"/>
        <end position="121"/>
    </location>
</feature>